<evidence type="ECO:0000313" key="7">
    <source>
        <dbReference type="Proteomes" id="UP000248806"/>
    </source>
</evidence>
<dbReference type="InterPro" id="IPR050950">
    <property type="entry name" value="HTH-type_LysR_regulators"/>
</dbReference>
<dbReference type="EMBL" id="QKUF01000008">
    <property type="protein sequence ID" value="PZW29365.1"/>
    <property type="molecule type" value="Genomic_DNA"/>
</dbReference>
<gene>
    <name evidence="6" type="ORF">EI42_02659</name>
</gene>
<evidence type="ECO:0000256" key="2">
    <source>
        <dbReference type="ARBA" id="ARBA00023015"/>
    </source>
</evidence>
<dbReference type="InterPro" id="IPR036388">
    <property type="entry name" value="WH-like_DNA-bd_sf"/>
</dbReference>
<dbReference type="SUPFAM" id="SSF53850">
    <property type="entry name" value="Periplasmic binding protein-like II"/>
    <property type="match status" value="1"/>
</dbReference>
<evidence type="ECO:0000313" key="6">
    <source>
        <dbReference type="EMBL" id="PZW29365.1"/>
    </source>
</evidence>
<dbReference type="GO" id="GO:0003677">
    <property type="term" value="F:DNA binding"/>
    <property type="evidence" value="ECO:0007669"/>
    <property type="project" value="UniProtKB-KW"/>
</dbReference>
<dbReference type="InterPro" id="IPR000847">
    <property type="entry name" value="LysR_HTH_N"/>
</dbReference>
<protein>
    <submittedName>
        <fullName evidence="6">LysR family transcriptional activator of glutamate synthase operon/LysR family cyn operon transcriptional activator</fullName>
    </submittedName>
</protein>
<dbReference type="Gene3D" id="1.10.10.10">
    <property type="entry name" value="Winged helix-like DNA-binding domain superfamily/Winged helix DNA-binding domain"/>
    <property type="match status" value="1"/>
</dbReference>
<keyword evidence="4" id="KW-0804">Transcription</keyword>
<reference evidence="6 7" key="1">
    <citation type="submission" date="2018-06" db="EMBL/GenBank/DDBJ databases">
        <title>Genomic Encyclopedia of Archaeal and Bacterial Type Strains, Phase II (KMG-II): from individual species to whole genera.</title>
        <authorList>
            <person name="Goeker M."/>
        </authorList>
    </citation>
    <scope>NUCLEOTIDE SEQUENCE [LARGE SCALE GENOMIC DNA]</scope>
    <source>
        <strain evidence="6 7">ATCC BAA-1881</strain>
    </source>
</reference>
<dbReference type="PRINTS" id="PR00039">
    <property type="entry name" value="HTHLYSR"/>
</dbReference>
<sequence>MEFRQLTYFLAAAHTQNFRKAAELCLVTQPALSRQIAALESELGLKLFKREKQRVELTAAGQAFVAYAKETLDVLQRGEQELVRWQEGQKGVLLIGCNHSLAAAFLPSLLATFYKRYPEMRLKVLVSTSDRVVRMVERGEVDLGFIYDPSVRSDVVVVKELFRQPLQALVSTQHPFVQKAPTLSQILTEPLILLGEETRLRKVIERMCMQRGLEVQPAIEIGSVAGLKELIKQGCGVSLIPPALLWPPQETDGLTLLPVSDITESFTFALVYRRLGSLAVPARQFINTIIEQTAKLTSQLAP</sequence>
<comment type="caution">
    <text evidence="6">The sequence shown here is derived from an EMBL/GenBank/DDBJ whole genome shotgun (WGS) entry which is preliminary data.</text>
</comment>
<keyword evidence="2" id="KW-0805">Transcription regulation</keyword>
<dbReference type="OrthoDB" id="119203at2"/>
<dbReference type="PROSITE" id="PS50931">
    <property type="entry name" value="HTH_LYSR"/>
    <property type="match status" value="1"/>
</dbReference>
<proteinExistence type="inferred from homology"/>
<dbReference type="Pfam" id="PF03466">
    <property type="entry name" value="LysR_substrate"/>
    <property type="match status" value="1"/>
</dbReference>
<dbReference type="Gene3D" id="3.40.190.290">
    <property type="match status" value="1"/>
</dbReference>
<accession>A0A326U859</accession>
<feature type="domain" description="HTH lysR-type" evidence="5">
    <location>
        <begin position="1"/>
        <end position="58"/>
    </location>
</feature>
<dbReference type="PANTHER" id="PTHR30419">
    <property type="entry name" value="HTH-TYPE TRANSCRIPTIONAL REGULATOR YBHD"/>
    <property type="match status" value="1"/>
</dbReference>
<dbReference type="GO" id="GO:0003700">
    <property type="term" value="F:DNA-binding transcription factor activity"/>
    <property type="evidence" value="ECO:0007669"/>
    <property type="project" value="InterPro"/>
</dbReference>
<dbReference type="Pfam" id="PF00126">
    <property type="entry name" value="HTH_1"/>
    <property type="match status" value="1"/>
</dbReference>
<dbReference type="RefSeq" id="WP_111322684.1">
    <property type="nucleotide sequence ID" value="NZ_BIFX01000001.1"/>
</dbReference>
<keyword evidence="3" id="KW-0238">DNA-binding</keyword>
<dbReference type="InterPro" id="IPR036390">
    <property type="entry name" value="WH_DNA-bd_sf"/>
</dbReference>
<dbReference type="Proteomes" id="UP000248806">
    <property type="component" value="Unassembled WGS sequence"/>
</dbReference>
<keyword evidence="7" id="KW-1185">Reference proteome</keyword>
<dbReference type="SUPFAM" id="SSF46785">
    <property type="entry name" value="Winged helix' DNA-binding domain"/>
    <property type="match status" value="1"/>
</dbReference>
<name>A0A326U859_THEHA</name>
<dbReference type="GO" id="GO:0005829">
    <property type="term" value="C:cytosol"/>
    <property type="evidence" value="ECO:0007669"/>
    <property type="project" value="TreeGrafter"/>
</dbReference>
<dbReference type="FunFam" id="1.10.10.10:FF:000001">
    <property type="entry name" value="LysR family transcriptional regulator"/>
    <property type="match status" value="1"/>
</dbReference>
<evidence type="ECO:0000256" key="3">
    <source>
        <dbReference type="ARBA" id="ARBA00023125"/>
    </source>
</evidence>
<dbReference type="CDD" id="cd05466">
    <property type="entry name" value="PBP2_LTTR_substrate"/>
    <property type="match status" value="1"/>
</dbReference>
<evidence type="ECO:0000259" key="5">
    <source>
        <dbReference type="PROSITE" id="PS50931"/>
    </source>
</evidence>
<evidence type="ECO:0000256" key="4">
    <source>
        <dbReference type="ARBA" id="ARBA00023163"/>
    </source>
</evidence>
<dbReference type="InterPro" id="IPR005119">
    <property type="entry name" value="LysR_subst-bd"/>
</dbReference>
<comment type="similarity">
    <text evidence="1">Belongs to the LysR transcriptional regulatory family.</text>
</comment>
<dbReference type="AlphaFoldDB" id="A0A326U859"/>
<organism evidence="6 7">
    <name type="scientific">Thermosporothrix hazakensis</name>
    <dbReference type="NCBI Taxonomy" id="644383"/>
    <lineage>
        <taxon>Bacteria</taxon>
        <taxon>Bacillati</taxon>
        <taxon>Chloroflexota</taxon>
        <taxon>Ktedonobacteria</taxon>
        <taxon>Ktedonobacterales</taxon>
        <taxon>Thermosporotrichaceae</taxon>
        <taxon>Thermosporothrix</taxon>
    </lineage>
</organism>
<evidence type="ECO:0000256" key="1">
    <source>
        <dbReference type="ARBA" id="ARBA00009437"/>
    </source>
</evidence>